<organism evidence="2">
    <name type="scientific">Enterobacter hormaechei</name>
    <dbReference type="NCBI Taxonomy" id="158836"/>
    <lineage>
        <taxon>Bacteria</taxon>
        <taxon>Pseudomonadati</taxon>
        <taxon>Pseudomonadota</taxon>
        <taxon>Gammaproteobacteria</taxon>
        <taxon>Enterobacterales</taxon>
        <taxon>Enterobacteriaceae</taxon>
        <taxon>Enterobacter</taxon>
        <taxon>Enterobacter cloacae complex</taxon>
    </lineage>
</organism>
<accession>A0A2L1KJG3</accession>
<evidence type="ECO:0000313" key="2">
    <source>
        <dbReference type="EMBL" id="AVE22477.1"/>
    </source>
</evidence>
<keyword evidence="1" id="KW-0175">Coiled coil</keyword>
<proteinExistence type="predicted"/>
<protein>
    <submittedName>
        <fullName evidence="2">Uncharacterized protein</fullName>
    </submittedName>
</protein>
<dbReference type="AlphaFoldDB" id="A0A2L1KJG3"/>
<geneLocation type="plasmid" evidence="2">
    <name>p24845-Ct2</name>
</geneLocation>
<keyword evidence="2" id="KW-0614">Plasmid</keyword>
<evidence type="ECO:0000256" key="1">
    <source>
        <dbReference type="SAM" id="Coils"/>
    </source>
</evidence>
<feature type="coiled-coil region" evidence="1">
    <location>
        <begin position="84"/>
        <end position="118"/>
    </location>
</feature>
<reference evidence="2" key="1">
    <citation type="journal article" date="2019" name="Front. Microbiol.">
        <title>Type 1, 2, and 1/2-Hybrid IncC Plasmids From China.</title>
        <authorList>
            <person name="Cheng Q."/>
            <person name="Jiang X."/>
            <person name="Xu Y."/>
            <person name="Hu L."/>
            <person name="Luo W."/>
            <person name="Yin Z."/>
            <person name="Gao H."/>
            <person name="Yang W."/>
            <person name="Yang H."/>
            <person name="Zhao Y."/>
            <person name="Zhao X."/>
            <person name="Zhou D."/>
            <person name="Dai E."/>
        </authorList>
    </citation>
    <scope>NUCLEOTIDE SEQUENCE</scope>
    <source>
        <strain evidence="2">24845</strain>
        <plasmid evidence="2">p24845-Ct2</plasmid>
    </source>
</reference>
<dbReference type="RefSeq" id="WP_072714081.1">
    <property type="nucleotide sequence ID" value="NZ_JAMHJZ010000003.1"/>
</dbReference>
<sequence>MAKVRNPEVTQKRLLDALQRLVDGQPERLTSKYKVNVKSVQEEAGLSLGAAYRYPDVMDAIEAAKLEQSKRSGNLRKRNVNSELDRLRKEKAKEVTLKEKYRTELTEANSRLDQLYAEQTMQLMAMFNLLDIKDKSKLLQKSSSNVVRIK</sequence>
<dbReference type="EMBL" id="MF344572">
    <property type="protein sequence ID" value="AVE22477.1"/>
    <property type="molecule type" value="Genomic_DNA"/>
</dbReference>
<name>A0A2L1KJG3_9ENTR</name>